<dbReference type="HAMAP" id="MF_00378">
    <property type="entry name" value="Exonuc_7_L"/>
    <property type="match status" value="1"/>
</dbReference>
<comment type="subunit">
    <text evidence="5">Heterooligomer composed of large and small subunits.</text>
</comment>
<dbReference type="GO" id="GO:0008855">
    <property type="term" value="F:exodeoxyribonuclease VII activity"/>
    <property type="evidence" value="ECO:0007669"/>
    <property type="project" value="UniProtKB-UniRule"/>
</dbReference>
<name>A0A557RHT7_9GAMM</name>
<keyword evidence="1 5" id="KW-0963">Cytoplasm</keyword>
<dbReference type="GO" id="GO:0009318">
    <property type="term" value="C:exodeoxyribonuclease VII complex"/>
    <property type="evidence" value="ECO:0007669"/>
    <property type="project" value="UniProtKB-UniRule"/>
</dbReference>
<evidence type="ECO:0000313" key="10">
    <source>
        <dbReference type="Proteomes" id="UP000316688"/>
    </source>
</evidence>
<dbReference type="Pfam" id="PF02601">
    <property type="entry name" value="Exonuc_VII_L"/>
    <property type="match status" value="1"/>
</dbReference>
<organism evidence="9 10">
    <name type="scientific">Spiribacter aquaticus</name>
    <dbReference type="NCBI Taxonomy" id="1935996"/>
    <lineage>
        <taxon>Bacteria</taxon>
        <taxon>Pseudomonadati</taxon>
        <taxon>Pseudomonadota</taxon>
        <taxon>Gammaproteobacteria</taxon>
        <taxon>Chromatiales</taxon>
        <taxon>Ectothiorhodospiraceae</taxon>
        <taxon>Spiribacter</taxon>
    </lineage>
</organism>
<evidence type="ECO:0000259" key="8">
    <source>
        <dbReference type="Pfam" id="PF13742"/>
    </source>
</evidence>
<evidence type="ECO:0000256" key="1">
    <source>
        <dbReference type="ARBA" id="ARBA00022490"/>
    </source>
</evidence>
<accession>A0A557RHT7</accession>
<evidence type="ECO:0000256" key="3">
    <source>
        <dbReference type="ARBA" id="ARBA00022801"/>
    </source>
</evidence>
<comment type="catalytic activity">
    <reaction evidence="5 6">
        <text>Exonucleolytic cleavage in either 5'- to 3'- or 3'- to 5'-direction to yield nucleoside 5'-phosphates.</text>
        <dbReference type="EC" id="3.1.11.6"/>
    </reaction>
</comment>
<keyword evidence="3 5" id="KW-0378">Hydrolase</keyword>
<comment type="function">
    <text evidence="5">Bidirectionally degrades single-stranded DNA into large acid-insoluble oligonucleotides, which are then degraded further into small acid-soluble oligonucleotides.</text>
</comment>
<feature type="domain" description="OB-fold nucleic acid binding" evidence="8">
    <location>
        <begin position="10"/>
        <end position="102"/>
    </location>
</feature>
<dbReference type="InterPro" id="IPR020579">
    <property type="entry name" value="Exonuc_VII_lsu_C"/>
</dbReference>
<dbReference type="InterPro" id="IPR025824">
    <property type="entry name" value="OB-fold_nuc-bd_dom"/>
</dbReference>
<evidence type="ECO:0000256" key="4">
    <source>
        <dbReference type="ARBA" id="ARBA00022839"/>
    </source>
</evidence>
<evidence type="ECO:0000256" key="6">
    <source>
        <dbReference type="RuleBase" id="RU004355"/>
    </source>
</evidence>
<reference evidence="9 10" key="1">
    <citation type="submission" date="2019-07" db="EMBL/GenBank/DDBJ databases">
        <title>Reclasification of Spiribacter aquaticus.</title>
        <authorList>
            <person name="Leon M.J."/>
            <person name="Sanchez-Porro C."/>
            <person name="Ventosa A."/>
        </authorList>
    </citation>
    <scope>NUCLEOTIDE SEQUENCE [LARGE SCALE GENOMIC DNA]</scope>
    <source>
        <strain evidence="9 10">SP30</strain>
    </source>
</reference>
<dbReference type="AlphaFoldDB" id="A0A557RHT7"/>
<evidence type="ECO:0000256" key="2">
    <source>
        <dbReference type="ARBA" id="ARBA00022722"/>
    </source>
</evidence>
<keyword evidence="4 5" id="KW-0269">Exonuclease</keyword>
<proteinExistence type="inferred from homology"/>
<dbReference type="InterPro" id="IPR003753">
    <property type="entry name" value="Exonuc_VII_L"/>
</dbReference>
<dbReference type="NCBIfam" id="TIGR00237">
    <property type="entry name" value="xseA"/>
    <property type="match status" value="1"/>
</dbReference>
<dbReference type="GO" id="GO:0006308">
    <property type="term" value="P:DNA catabolic process"/>
    <property type="evidence" value="ECO:0007669"/>
    <property type="project" value="UniProtKB-UniRule"/>
</dbReference>
<dbReference type="GO" id="GO:0005737">
    <property type="term" value="C:cytoplasm"/>
    <property type="evidence" value="ECO:0007669"/>
    <property type="project" value="UniProtKB-SubCell"/>
</dbReference>
<dbReference type="EC" id="3.1.11.6" evidence="5"/>
<keyword evidence="10" id="KW-1185">Reference proteome</keyword>
<evidence type="ECO:0000256" key="5">
    <source>
        <dbReference type="HAMAP-Rule" id="MF_00378"/>
    </source>
</evidence>
<dbReference type="RefSeq" id="WP_144348254.1">
    <property type="nucleotide sequence ID" value="NZ_VMKP01000003.1"/>
</dbReference>
<protein>
    <recommendedName>
        <fullName evidence="5">Exodeoxyribonuclease 7 large subunit</fullName>
        <ecNumber evidence="5">3.1.11.6</ecNumber>
    </recommendedName>
    <alternativeName>
        <fullName evidence="5">Exodeoxyribonuclease VII large subunit</fullName>
        <shortName evidence="5">Exonuclease VII large subunit</shortName>
    </alternativeName>
</protein>
<evidence type="ECO:0000313" key="9">
    <source>
        <dbReference type="EMBL" id="TVO64723.1"/>
    </source>
</evidence>
<comment type="subcellular location">
    <subcellularLocation>
        <location evidence="5 6">Cytoplasm</location>
    </subcellularLocation>
</comment>
<dbReference type="EMBL" id="VMKP01000003">
    <property type="protein sequence ID" value="TVO64723.1"/>
    <property type="molecule type" value="Genomic_DNA"/>
</dbReference>
<keyword evidence="2 5" id="KW-0540">Nuclease</keyword>
<dbReference type="Pfam" id="PF13742">
    <property type="entry name" value="tRNA_anti_2"/>
    <property type="match status" value="1"/>
</dbReference>
<gene>
    <name evidence="5 9" type="primary">xseA</name>
    <name evidence="9" type="ORF">FPL11_08765</name>
</gene>
<comment type="similarity">
    <text evidence="5 6">Belongs to the XseA family.</text>
</comment>
<dbReference type="CDD" id="cd04489">
    <property type="entry name" value="ExoVII_LU_OBF"/>
    <property type="match status" value="1"/>
</dbReference>
<comment type="caution">
    <text evidence="9">The sequence shown here is derived from an EMBL/GenBank/DDBJ whole genome shotgun (WGS) entry which is preliminary data.</text>
</comment>
<feature type="domain" description="Exonuclease VII large subunit C-terminal" evidence="7">
    <location>
        <begin position="126"/>
        <end position="441"/>
    </location>
</feature>
<dbReference type="Proteomes" id="UP000316688">
    <property type="component" value="Unassembled WGS sequence"/>
</dbReference>
<dbReference type="PANTHER" id="PTHR30008">
    <property type="entry name" value="EXODEOXYRIBONUCLEASE 7 LARGE SUBUNIT"/>
    <property type="match status" value="1"/>
</dbReference>
<evidence type="ECO:0000259" key="7">
    <source>
        <dbReference type="Pfam" id="PF02601"/>
    </source>
</evidence>
<dbReference type="GO" id="GO:0003676">
    <property type="term" value="F:nucleic acid binding"/>
    <property type="evidence" value="ECO:0007669"/>
    <property type="project" value="InterPro"/>
</dbReference>
<sequence length="450" mass="50033">MDSPDARHVYTVSDLNQTVRGLLEQALPLVWVEGEISNLARPRSGHLYFTLKDPDAQVRCALFRNRAMRLRTTPANGDQVRLRARIGLYAPRGEYQLIAEHLEPAGDGALQRAFAELKARLEREGLFDPACKQALPSLPRRIGVITSPTGAAIRDIVSVLRRRFPALPILIYPVAVQGAQATPAIVEAIHRADQRQEVDALIVGRGGGSLEDLQAFNDEAVARAIHACSLPTVSAVGHEVDVTIADLVADERAATPSAAAERLSPDGEALGRRVQQQQARLSKGLSRVLGERRERIHRLTRRLNAQHPGRRLRDRAQRLDELDQRLGRAVRVRMAERARHVERVHQRLQAQNPTPRIQRLSDTTDQLARRLDRGVRELITRKRTRVEAQARTLDSLSPLGTLARGYAIIQPRDGQAVIHRATDVAVGDPIRARLREGTLIARVEDHDEGS</sequence>
<dbReference type="PANTHER" id="PTHR30008:SF0">
    <property type="entry name" value="EXODEOXYRIBONUCLEASE 7 LARGE SUBUNIT"/>
    <property type="match status" value="1"/>
</dbReference>